<feature type="binding site" evidence="14">
    <location>
        <position position="341"/>
    </location>
    <ligand>
        <name>ATP</name>
        <dbReference type="ChEBI" id="CHEBI:30616"/>
    </ligand>
</feature>
<evidence type="ECO:0000256" key="3">
    <source>
        <dbReference type="ARBA" id="ARBA00022475"/>
    </source>
</evidence>
<evidence type="ECO:0000256" key="5">
    <source>
        <dbReference type="ARBA" id="ARBA00022679"/>
    </source>
</evidence>
<dbReference type="Pfam" id="PF19160">
    <property type="entry name" value="SPARK"/>
    <property type="match status" value="1"/>
</dbReference>
<dbReference type="GO" id="GO:0005886">
    <property type="term" value="C:plasma membrane"/>
    <property type="evidence" value="ECO:0007669"/>
    <property type="project" value="UniProtKB-SubCell"/>
</dbReference>
<keyword evidence="10 15" id="KW-1133">Transmembrane helix</keyword>
<gene>
    <name evidence="17" type="ORF">FEM48_Zijuj06G0131600</name>
</gene>
<evidence type="ECO:0000256" key="10">
    <source>
        <dbReference type="ARBA" id="ARBA00022989"/>
    </source>
</evidence>
<dbReference type="GO" id="GO:0004674">
    <property type="term" value="F:protein serine/threonine kinase activity"/>
    <property type="evidence" value="ECO:0007669"/>
    <property type="project" value="UniProtKB-KW"/>
</dbReference>
<evidence type="ECO:0000256" key="12">
    <source>
        <dbReference type="ARBA" id="ARBA00047899"/>
    </source>
</evidence>
<dbReference type="InterPro" id="IPR017441">
    <property type="entry name" value="Protein_kinase_ATP_BS"/>
</dbReference>
<evidence type="ECO:0000256" key="14">
    <source>
        <dbReference type="PROSITE-ProRule" id="PRU10141"/>
    </source>
</evidence>
<comment type="catalytic activity">
    <reaction evidence="12">
        <text>L-threonyl-[protein] + ATP = O-phospho-L-threonyl-[protein] + ADP + H(+)</text>
        <dbReference type="Rhea" id="RHEA:46608"/>
        <dbReference type="Rhea" id="RHEA-COMP:11060"/>
        <dbReference type="Rhea" id="RHEA-COMP:11605"/>
        <dbReference type="ChEBI" id="CHEBI:15378"/>
        <dbReference type="ChEBI" id="CHEBI:30013"/>
        <dbReference type="ChEBI" id="CHEBI:30616"/>
        <dbReference type="ChEBI" id="CHEBI:61977"/>
        <dbReference type="ChEBI" id="CHEBI:456216"/>
        <dbReference type="EC" id="2.7.11.1"/>
    </reaction>
</comment>
<keyword evidence="3" id="KW-1003">Cell membrane</keyword>
<evidence type="ECO:0000256" key="9">
    <source>
        <dbReference type="ARBA" id="ARBA00022840"/>
    </source>
</evidence>
<dbReference type="InterPro" id="IPR001245">
    <property type="entry name" value="Ser-Thr/Tyr_kinase_cat_dom"/>
</dbReference>
<proteinExistence type="predicted"/>
<evidence type="ECO:0000256" key="4">
    <source>
        <dbReference type="ARBA" id="ARBA00022527"/>
    </source>
</evidence>
<evidence type="ECO:0000256" key="2">
    <source>
        <dbReference type="ARBA" id="ARBA00012513"/>
    </source>
</evidence>
<evidence type="ECO:0000256" key="6">
    <source>
        <dbReference type="ARBA" id="ARBA00022692"/>
    </source>
</evidence>
<comment type="catalytic activity">
    <reaction evidence="13">
        <text>L-seryl-[protein] + ATP = O-phospho-L-seryl-[protein] + ADP + H(+)</text>
        <dbReference type="Rhea" id="RHEA:17989"/>
        <dbReference type="Rhea" id="RHEA-COMP:9863"/>
        <dbReference type="Rhea" id="RHEA-COMP:11604"/>
        <dbReference type="ChEBI" id="CHEBI:15378"/>
        <dbReference type="ChEBI" id="CHEBI:29999"/>
        <dbReference type="ChEBI" id="CHEBI:30616"/>
        <dbReference type="ChEBI" id="CHEBI:83421"/>
        <dbReference type="ChEBI" id="CHEBI:456216"/>
        <dbReference type="EC" id="2.7.11.1"/>
    </reaction>
</comment>
<protein>
    <recommendedName>
        <fullName evidence="2">non-specific serine/threonine protein kinase</fullName>
        <ecNumber evidence="2">2.7.11.1</ecNumber>
    </recommendedName>
</protein>
<dbReference type="FunFam" id="3.30.200.20:FF:000542">
    <property type="entry name" value="Receptor-like serine/threonine-protein kinase At4g25390"/>
    <property type="match status" value="1"/>
</dbReference>
<keyword evidence="7 14" id="KW-0547">Nucleotide-binding</keyword>
<comment type="subcellular location">
    <subcellularLocation>
        <location evidence="1">Cell membrane</location>
        <topology evidence="1">Single-pass membrane protein</topology>
    </subcellularLocation>
</comment>
<evidence type="ECO:0000313" key="18">
    <source>
        <dbReference type="Proteomes" id="UP000813462"/>
    </source>
</evidence>
<dbReference type="EC" id="2.7.11.1" evidence="2"/>
<evidence type="ECO:0000256" key="13">
    <source>
        <dbReference type="ARBA" id="ARBA00048679"/>
    </source>
</evidence>
<sequence length="480" mass="52576">MALAALASLYTTSTCSNHFAFDTMRMFLSLSFSLFLIILVFSIDSASSSSCPFDLGYVQTFPWDTSLCRHPVHKDCCQTLLSLFGIGMAQHLKETSMFQLPDADTSSSCLSDFQTRVADLSVQPSLVTQCFQNSTQFVVNPSSCAGITTIEDWKQKVGLTSPLDTSCKGDLMGITRCSSCVDAGMKVNSKLIGLDPNGTKCFYFTVLYAAGIVNDLGPEDPRAAACILGLPLSRSSKDKPSNKTLKLVFGLLGSLIGVLLFLGLFILYRRWDKKRRQKAFHEEYVSNFRASVLPNSGSKWFSLSELERATNGFSQRNLIGQGAYGVVYKGTLSDGTLVAVKQILDLDSKGDEEFSNEVEIISKIRHRNLLSLRGCCVTSNDFTVGEIVEEWLRESGGPKGVMERFVFVGILCAHVMVALRPTMDEVLKMLEGDIDIPRIADRPLPLGHESFRSSFGFGGASISSTGEGLRSLLNSSVRYV</sequence>
<dbReference type="InterPro" id="IPR011009">
    <property type="entry name" value="Kinase-like_dom_sf"/>
</dbReference>
<dbReference type="Pfam" id="PF07714">
    <property type="entry name" value="PK_Tyr_Ser-Thr"/>
    <property type="match status" value="1"/>
</dbReference>
<keyword evidence="11 15" id="KW-0472">Membrane</keyword>
<dbReference type="InterPro" id="IPR043891">
    <property type="entry name" value="SPARK"/>
</dbReference>
<comment type="caution">
    <text evidence="17">The sequence shown here is derived from an EMBL/GenBank/DDBJ whole genome shotgun (WGS) entry which is preliminary data.</text>
</comment>
<evidence type="ECO:0000313" key="17">
    <source>
        <dbReference type="EMBL" id="KAH7524553.1"/>
    </source>
</evidence>
<dbReference type="Proteomes" id="UP000813462">
    <property type="component" value="Unassembled WGS sequence"/>
</dbReference>
<dbReference type="GO" id="GO:0005524">
    <property type="term" value="F:ATP binding"/>
    <property type="evidence" value="ECO:0007669"/>
    <property type="project" value="UniProtKB-UniRule"/>
</dbReference>
<dbReference type="PROSITE" id="PS50011">
    <property type="entry name" value="PROTEIN_KINASE_DOM"/>
    <property type="match status" value="1"/>
</dbReference>
<organism evidence="17 18">
    <name type="scientific">Ziziphus jujuba var. spinosa</name>
    <dbReference type="NCBI Taxonomy" id="714518"/>
    <lineage>
        <taxon>Eukaryota</taxon>
        <taxon>Viridiplantae</taxon>
        <taxon>Streptophyta</taxon>
        <taxon>Embryophyta</taxon>
        <taxon>Tracheophyta</taxon>
        <taxon>Spermatophyta</taxon>
        <taxon>Magnoliopsida</taxon>
        <taxon>eudicotyledons</taxon>
        <taxon>Gunneridae</taxon>
        <taxon>Pentapetalae</taxon>
        <taxon>rosids</taxon>
        <taxon>fabids</taxon>
        <taxon>Rosales</taxon>
        <taxon>Rhamnaceae</taxon>
        <taxon>Paliureae</taxon>
        <taxon>Ziziphus</taxon>
    </lineage>
</organism>
<keyword evidence="6 15" id="KW-0812">Transmembrane</keyword>
<dbReference type="EMBL" id="JAEACU010000006">
    <property type="protein sequence ID" value="KAH7524553.1"/>
    <property type="molecule type" value="Genomic_DNA"/>
</dbReference>
<keyword evidence="9 14" id="KW-0067">ATP-binding</keyword>
<evidence type="ECO:0000256" key="1">
    <source>
        <dbReference type="ARBA" id="ARBA00004162"/>
    </source>
</evidence>
<evidence type="ECO:0000259" key="16">
    <source>
        <dbReference type="PROSITE" id="PS50011"/>
    </source>
</evidence>
<feature type="transmembrane region" description="Helical" evidence="15">
    <location>
        <begin position="247"/>
        <end position="268"/>
    </location>
</feature>
<evidence type="ECO:0000256" key="7">
    <source>
        <dbReference type="ARBA" id="ARBA00022741"/>
    </source>
</evidence>
<dbReference type="Gene3D" id="3.30.200.20">
    <property type="entry name" value="Phosphorylase Kinase, domain 1"/>
    <property type="match status" value="1"/>
</dbReference>
<dbReference type="PANTHER" id="PTHR47989:SF62">
    <property type="entry name" value="OS05G0423500 PROTEIN"/>
    <property type="match status" value="1"/>
</dbReference>
<feature type="domain" description="Protein kinase" evidence="16">
    <location>
        <begin position="313"/>
        <end position="480"/>
    </location>
</feature>
<evidence type="ECO:0000256" key="11">
    <source>
        <dbReference type="ARBA" id="ARBA00023136"/>
    </source>
</evidence>
<evidence type="ECO:0000256" key="8">
    <source>
        <dbReference type="ARBA" id="ARBA00022777"/>
    </source>
</evidence>
<dbReference type="SUPFAM" id="SSF56112">
    <property type="entry name" value="Protein kinase-like (PK-like)"/>
    <property type="match status" value="1"/>
</dbReference>
<feature type="transmembrane region" description="Helical" evidence="15">
    <location>
        <begin position="26"/>
        <end position="43"/>
    </location>
</feature>
<dbReference type="AlphaFoldDB" id="A0A978V9G8"/>
<keyword evidence="4" id="KW-0723">Serine/threonine-protein kinase</keyword>
<dbReference type="PANTHER" id="PTHR47989">
    <property type="entry name" value="OS01G0750732 PROTEIN"/>
    <property type="match status" value="1"/>
</dbReference>
<dbReference type="InterPro" id="IPR000719">
    <property type="entry name" value="Prot_kinase_dom"/>
</dbReference>
<evidence type="ECO:0000256" key="15">
    <source>
        <dbReference type="SAM" id="Phobius"/>
    </source>
</evidence>
<accession>A0A978V9G8</accession>
<name>A0A978V9G8_ZIZJJ</name>
<keyword evidence="8" id="KW-0418">Kinase</keyword>
<keyword evidence="5" id="KW-0808">Transferase</keyword>
<dbReference type="PROSITE" id="PS00107">
    <property type="entry name" value="PROTEIN_KINASE_ATP"/>
    <property type="match status" value="1"/>
</dbReference>
<reference evidence="17" key="1">
    <citation type="journal article" date="2021" name="Front. Plant Sci.">
        <title>Chromosome-Scale Genome Assembly for Chinese Sour Jujube and Insights Into Its Genome Evolution and Domestication Signature.</title>
        <authorList>
            <person name="Shen L.-Y."/>
            <person name="Luo H."/>
            <person name="Wang X.-L."/>
            <person name="Wang X.-M."/>
            <person name="Qiu X.-J."/>
            <person name="Liu H."/>
            <person name="Zhou S.-S."/>
            <person name="Jia K.-H."/>
            <person name="Nie S."/>
            <person name="Bao Y.-T."/>
            <person name="Zhang R.-G."/>
            <person name="Yun Q.-Z."/>
            <person name="Chai Y.-H."/>
            <person name="Lu J.-Y."/>
            <person name="Li Y."/>
            <person name="Zhao S.-W."/>
            <person name="Mao J.-F."/>
            <person name="Jia S.-G."/>
            <person name="Mao Y.-M."/>
        </authorList>
    </citation>
    <scope>NUCLEOTIDE SEQUENCE</scope>
    <source>
        <strain evidence="17">AT0</strain>
        <tissue evidence="17">Leaf</tissue>
    </source>
</reference>